<name>A0AAW9R1H3_9CHRO</name>
<protein>
    <submittedName>
        <fullName evidence="1">Uncharacterized protein</fullName>
    </submittedName>
</protein>
<dbReference type="RefSeq" id="WP_332867815.1">
    <property type="nucleotide sequence ID" value="NZ_JBAFSM010000093.1"/>
</dbReference>
<sequence>MSTNTESSHSCGKSILYPPVEQQELATLIPNLELFWLRSPHDHDAFLREMEALNALLVAFRETLGIGNRNGRKFSMN</sequence>
<proteinExistence type="predicted"/>
<dbReference type="Gene3D" id="3.40.50.1820">
    <property type="entry name" value="alpha/beta hydrolase"/>
    <property type="match status" value="1"/>
</dbReference>
<reference evidence="1 2" key="1">
    <citation type="submission" date="2024-01" db="EMBL/GenBank/DDBJ databases">
        <title>Genomic insights into the taxonomy and metabolism of the cyanobacterium Pannus brasiliensis CCIBt3594.</title>
        <authorList>
            <person name="Machado M."/>
            <person name="Botero N.B."/>
            <person name="Andreote A.P.D."/>
            <person name="Feitosa A.M.T."/>
            <person name="Popin R."/>
            <person name="Sivonen K."/>
            <person name="Fiore M.F."/>
        </authorList>
    </citation>
    <scope>NUCLEOTIDE SEQUENCE [LARGE SCALE GENOMIC DNA]</scope>
    <source>
        <strain evidence="1 2">CCIBt3594</strain>
    </source>
</reference>
<keyword evidence="2" id="KW-1185">Reference proteome</keyword>
<dbReference type="EMBL" id="JBAFSM010000093">
    <property type="protein sequence ID" value="MEG3440346.1"/>
    <property type="molecule type" value="Genomic_DNA"/>
</dbReference>
<gene>
    <name evidence="1" type="ORF">V0288_24680</name>
</gene>
<comment type="caution">
    <text evidence="1">The sequence shown here is derived from an EMBL/GenBank/DDBJ whole genome shotgun (WGS) entry which is preliminary data.</text>
</comment>
<dbReference type="InterPro" id="IPR029058">
    <property type="entry name" value="AB_hydrolase_fold"/>
</dbReference>
<dbReference type="Proteomes" id="UP001328733">
    <property type="component" value="Unassembled WGS sequence"/>
</dbReference>
<dbReference type="AlphaFoldDB" id="A0AAW9R1H3"/>
<accession>A0AAW9R1H3</accession>
<evidence type="ECO:0000313" key="1">
    <source>
        <dbReference type="EMBL" id="MEG3440346.1"/>
    </source>
</evidence>
<evidence type="ECO:0000313" key="2">
    <source>
        <dbReference type="Proteomes" id="UP001328733"/>
    </source>
</evidence>
<organism evidence="1 2">
    <name type="scientific">Pannus brasiliensis CCIBt3594</name>
    <dbReference type="NCBI Taxonomy" id="1427578"/>
    <lineage>
        <taxon>Bacteria</taxon>
        <taxon>Bacillati</taxon>
        <taxon>Cyanobacteriota</taxon>
        <taxon>Cyanophyceae</taxon>
        <taxon>Oscillatoriophycideae</taxon>
        <taxon>Chroococcales</taxon>
        <taxon>Microcystaceae</taxon>
        <taxon>Pannus</taxon>
    </lineage>
</organism>
<dbReference type="SUPFAM" id="SSF53474">
    <property type="entry name" value="alpha/beta-Hydrolases"/>
    <property type="match status" value="1"/>
</dbReference>